<dbReference type="InterPro" id="IPR023346">
    <property type="entry name" value="Lysozyme-like_dom_sf"/>
</dbReference>
<dbReference type="SUPFAM" id="SSF53850">
    <property type="entry name" value="Periplasmic binding protein-like II"/>
    <property type="match status" value="1"/>
</dbReference>
<dbReference type="Pfam" id="PF01464">
    <property type="entry name" value="SLT"/>
    <property type="match status" value="1"/>
</dbReference>
<dbReference type="InterPro" id="IPR000189">
    <property type="entry name" value="Transglyc_AS"/>
</dbReference>
<dbReference type="Pfam" id="PF00497">
    <property type="entry name" value="SBP_bac_3"/>
    <property type="match status" value="1"/>
</dbReference>
<evidence type="ECO:0000256" key="3">
    <source>
        <dbReference type="ARBA" id="ARBA00022729"/>
    </source>
</evidence>
<evidence type="ECO:0000313" key="10">
    <source>
        <dbReference type="EMBL" id="MCT7357613.1"/>
    </source>
</evidence>
<dbReference type="GO" id="GO:0009279">
    <property type="term" value="C:cell outer membrane"/>
    <property type="evidence" value="ECO:0007669"/>
    <property type="project" value="UniProtKB-SubCell"/>
</dbReference>
<comment type="similarity">
    <text evidence="8">In the N-terminal section; belongs to the bacterial solute-binding protein 3 family.</text>
</comment>
<dbReference type="PROSITE" id="PS00922">
    <property type="entry name" value="TRANSGLYCOSYLASE"/>
    <property type="match status" value="1"/>
</dbReference>
<comment type="subcellular location">
    <subcellularLocation>
        <location evidence="8">Cell outer membrane</location>
        <topology evidence="8">Peripheral membrane protein</topology>
    </subcellularLocation>
    <text evidence="8">Attached to the inner leaflet of the outer membrane.</text>
</comment>
<dbReference type="PANTHER" id="PTHR35936:SF32">
    <property type="entry name" value="MEMBRANE-BOUND LYTIC MUREIN TRANSGLYCOSYLASE F"/>
    <property type="match status" value="1"/>
</dbReference>
<dbReference type="RefSeq" id="WP_260974546.1">
    <property type="nucleotide sequence ID" value="NZ_JAOANI010000002.1"/>
</dbReference>
<dbReference type="InterPro" id="IPR008258">
    <property type="entry name" value="Transglycosylase_SLT_dom_1"/>
</dbReference>
<dbReference type="SUPFAM" id="SSF53955">
    <property type="entry name" value="Lysozyme-like"/>
    <property type="match status" value="1"/>
</dbReference>
<reference evidence="10" key="2">
    <citation type="submission" date="2022-08" db="EMBL/GenBank/DDBJ databases">
        <authorList>
            <person name="Dong C."/>
        </authorList>
    </citation>
    <scope>NUCLEOTIDE SEQUENCE</scope>
    <source>
        <strain evidence="10">59MF3M-4</strain>
    </source>
</reference>
<comment type="domain">
    <text evidence="8">The N-terminal domain does not have lytic activity and probably modulates enzymatic activity. The C-terminal domain is the catalytic active domain.</text>
</comment>
<dbReference type="EC" id="4.2.2.n1" evidence="8"/>
<dbReference type="CDD" id="cd13403">
    <property type="entry name" value="MLTF-like"/>
    <property type="match status" value="1"/>
</dbReference>
<keyword evidence="3 8" id="KW-0732">Signal</keyword>
<keyword evidence="6 8" id="KW-0456">Lyase</keyword>
<sequence precursor="true">MRSGITRLLTTISMAALCLTALTGSVRPNNLEQVRMHGEIVMVTRNSPTSFYEDRSGPAGYEFELARAFADHLGVTLNVVVADNLNDIFSTLETGKAVFAAAGLTHTAERERWFRFSQPYMQVTEQVIYRRGALRPREVTDLASGQLIVASGSSHAERLRALQHSQIPELTWSETPDLEVADMLQMVASGNIDFTVVDSNEFDVLQAYFPNLAIAFDLSEQQNIAWAFSHSRDDSLHQAANEFFGNKENAALLAGLEERYYGHLDKLDYVGAKRFLRQTSRKLDTYKPHFEKAGADHGFDWRLLAAVGYQESHWNPTAKSFTGVRGLMMLTRNTARELGVKNRLDPKQSIFGGSRYLAKLRERLGEEVQEPDRTWLALAAYNVGFGHLRDARKITEQMGGNPNLWLDVKDALPLLSQKRYYRHTRHGFARGQEPVDYVQNIRRYYDVLVWNEEQSQTFSDDENALMLSSSLITVIPPLL</sequence>
<organism evidence="10 11">
    <name type="scientific">Thalassolituus pacificus</name>
    <dbReference type="NCBI Taxonomy" id="2975440"/>
    <lineage>
        <taxon>Bacteria</taxon>
        <taxon>Pseudomonadati</taxon>
        <taxon>Pseudomonadota</taxon>
        <taxon>Gammaproteobacteria</taxon>
        <taxon>Oceanospirillales</taxon>
        <taxon>Oceanospirillaceae</taxon>
        <taxon>Thalassolituus</taxon>
    </lineage>
</organism>
<comment type="similarity">
    <text evidence="8">In the C-terminal section; belongs to the transglycosylase Slt family.</text>
</comment>
<dbReference type="CDD" id="cd01009">
    <property type="entry name" value="PBP2_YfhD_N"/>
    <property type="match status" value="1"/>
</dbReference>
<dbReference type="InterPro" id="IPR023703">
    <property type="entry name" value="MltF"/>
</dbReference>
<dbReference type="Gene3D" id="1.10.530.10">
    <property type="match status" value="1"/>
</dbReference>
<comment type="function">
    <text evidence="8">Murein-degrading enzyme that degrades murein glycan strands and insoluble, high-molecular weight murein sacculi, with the concomitant formation of a 1,6-anhydromuramoyl product. Lytic transglycosylases (LTs) play an integral role in the metabolism of the peptidoglycan (PG) sacculus. Their lytic action creates space within the PG sacculus to allow for its expansion as well as for the insertion of various structures such as secretion systems and flagella.</text>
</comment>
<feature type="signal peptide" evidence="8">
    <location>
        <begin position="1"/>
        <end position="23"/>
    </location>
</feature>
<feature type="active site" evidence="8">
    <location>
        <position position="311"/>
    </location>
</feature>
<dbReference type="InterPro" id="IPR001638">
    <property type="entry name" value="Solute-binding_3/MltF_N"/>
</dbReference>
<dbReference type="EMBL" id="JAOANI010000002">
    <property type="protein sequence ID" value="MCT7357613.1"/>
    <property type="molecule type" value="Genomic_DNA"/>
</dbReference>
<feature type="region of interest" description="LT domain" evidence="8">
    <location>
        <begin position="265"/>
        <end position="479"/>
    </location>
</feature>
<evidence type="ECO:0000313" key="11">
    <source>
        <dbReference type="Proteomes" id="UP001147830"/>
    </source>
</evidence>
<comment type="similarity">
    <text evidence="1">Belongs to the transglycosylase Slt family.</text>
</comment>
<keyword evidence="5 8" id="KW-0998">Cell outer membrane</keyword>
<dbReference type="SMART" id="SM00062">
    <property type="entry name" value="PBPb"/>
    <property type="match status" value="1"/>
</dbReference>
<gene>
    <name evidence="8 10" type="primary">mltF</name>
    <name evidence="10" type="ORF">NYR02_01065</name>
</gene>
<dbReference type="PANTHER" id="PTHR35936">
    <property type="entry name" value="MEMBRANE-BOUND LYTIC MUREIN TRANSGLYCOSYLASE F"/>
    <property type="match status" value="1"/>
</dbReference>
<evidence type="ECO:0000256" key="8">
    <source>
        <dbReference type="HAMAP-Rule" id="MF_02016"/>
    </source>
</evidence>
<evidence type="ECO:0000259" key="9">
    <source>
        <dbReference type="SMART" id="SM00062"/>
    </source>
</evidence>
<dbReference type="Proteomes" id="UP001147830">
    <property type="component" value="Unassembled WGS sequence"/>
</dbReference>
<comment type="similarity">
    <text evidence="2">Belongs to the bacterial solute-binding protein 3 family.</text>
</comment>
<protein>
    <recommendedName>
        <fullName evidence="8">Membrane-bound lytic murein transglycosylase F</fullName>
        <ecNumber evidence="8">4.2.2.n1</ecNumber>
    </recommendedName>
    <alternativeName>
        <fullName evidence="8">Murein lyase F</fullName>
    </alternativeName>
</protein>
<evidence type="ECO:0000256" key="4">
    <source>
        <dbReference type="ARBA" id="ARBA00023136"/>
    </source>
</evidence>
<dbReference type="HAMAP" id="MF_02016">
    <property type="entry name" value="MltF"/>
    <property type="match status" value="1"/>
</dbReference>
<comment type="caution">
    <text evidence="8">Lacks conserved residue(s) required for the propagation of feature annotation.</text>
</comment>
<dbReference type="Gene3D" id="3.40.190.10">
    <property type="entry name" value="Periplasmic binding protein-like II"/>
    <property type="match status" value="2"/>
</dbReference>
<dbReference type="GO" id="GO:0008933">
    <property type="term" value="F:peptidoglycan lytic transglycosylase activity"/>
    <property type="evidence" value="ECO:0007669"/>
    <property type="project" value="UniProtKB-UniRule"/>
</dbReference>
<feature type="domain" description="Solute-binding protein family 3/N-terminal" evidence="9">
    <location>
        <begin position="39"/>
        <end position="264"/>
    </location>
</feature>
<dbReference type="GO" id="GO:0071555">
    <property type="term" value="P:cell wall organization"/>
    <property type="evidence" value="ECO:0007669"/>
    <property type="project" value="UniProtKB-KW"/>
</dbReference>
<evidence type="ECO:0000256" key="2">
    <source>
        <dbReference type="ARBA" id="ARBA00010333"/>
    </source>
</evidence>
<comment type="catalytic activity">
    <reaction evidence="8">
        <text>Exolytic cleavage of the (1-&gt;4)-beta-glycosidic linkage between N-acetylmuramic acid (MurNAc) and N-acetylglucosamine (GlcNAc) residues in peptidoglycan, from either the reducing or the non-reducing ends of the peptidoglycan chains, with concomitant formation of a 1,6-anhydrobond in the MurNAc residue.</text>
        <dbReference type="EC" id="4.2.2.n1"/>
    </reaction>
</comment>
<keyword evidence="11" id="KW-1185">Reference proteome</keyword>
<name>A0A9X2WBV4_9GAMM</name>
<comment type="caution">
    <text evidence="10">The sequence shown here is derived from an EMBL/GenBank/DDBJ whole genome shotgun (WGS) entry which is preliminary data.</text>
</comment>
<evidence type="ECO:0000256" key="7">
    <source>
        <dbReference type="ARBA" id="ARBA00023316"/>
    </source>
</evidence>
<accession>A0A9X2WBV4</accession>
<dbReference type="GO" id="GO:0016998">
    <property type="term" value="P:cell wall macromolecule catabolic process"/>
    <property type="evidence" value="ECO:0007669"/>
    <property type="project" value="UniProtKB-UniRule"/>
</dbReference>
<feature type="chain" id="PRO_5041026057" description="Membrane-bound lytic murein transglycosylase F" evidence="8">
    <location>
        <begin position="24"/>
        <end position="479"/>
    </location>
</feature>
<evidence type="ECO:0000256" key="1">
    <source>
        <dbReference type="ARBA" id="ARBA00007734"/>
    </source>
</evidence>
<evidence type="ECO:0000256" key="5">
    <source>
        <dbReference type="ARBA" id="ARBA00023237"/>
    </source>
</evidence>
<dbReference type="NCBIfam" id="NF008112">
    <property type="entry name" value="PRK10859.1"/>
    <property type="match status" value="1"/>
</dbReference>
<keyword evidence="4 8" id="KW-0472">Membrane</keyword>
<proteinExistence type="inferred from homology"/>
<reference evidence="10" key="1">
    <citation type="journal article" date="2022" name="Front. Microbiol.">
        <title>Genome-based taxonomic rearrangement of Oceanobacter-related bacteria including the description of Thalassolituus hydrocarbonoclasticus sp. nov. and Thalassolituus pacificus sp. nov. and emended description of the genus Thalassolituus.</title>
        <authorList>
            <person name="Dong C."/>
            <person name="Wei L."/>
            <person name="Wang J."/>
            <person name="Lai Q."/>
            <person name="Huang Z."/>
            <person name="Shao Z."/>
        </authorList>
    </citation>
    <scope>NUCLEOTIDE SEQUENCE</scope>
    <source>
        <strain evidence="10">59MF3M-4</strain>
    </source>
</reference>
<dbReference type="AlphaFoldDB" id="A0A9X2WBV4"/>
<dbReference type="GO" id="GO:0009253">
    <property type="term" value="P:peptidoglycan catabolic process"/>
    <property type="evidence" value="ECO:0007669"/>
    <property type="project" value="TreeGrafter"/>
</dbReference>
<keyword evidence="7 8" id="KW-0961">Cell wall biogenesis/degradation</keyword>
<evidence type="ECO:0000256" key="6">
    <source>
        <dbReference type="ARBA" id="ARBA00023239"/>
    </source>
</evidence>